<evidence type="ECO:0000313" key="2">
    <source>
        <dbReference type="Proteomes" id="UP001628192"/>
    </source>
</evidence>
<accession>A0ABQ0E9L9</accession>
<proteinExistence type="predicted"/>
<reference evidence="1 2" key="1">
    <citation type="journal article" date="2025" name="Int. J. Syst. Evol. Microbiol.">
        <title>Desulfovibrio falkowii sp. nov., Porphyromonas miyakawae sp. nov., Mediterraneibacter flintii sp. nov. and Owariibacterium komagatae gen. nov., sp. nov., isolated from human faeces.</title>
        <authorList>
            <person name="Hamaguchi T."/>
            <person name="Ohara M."/>
            <person name="Hisatomi A."/>
            <person name="Sekiguchi K."/>
            <person name="Takeda J.I."/>
            <person name="Ueyama J."/>
            <person name="Ito M."/>
            <person name="Nishiwaki H."/>
            <person name="Ogi T."/>
            <person name="Hirayama M."/>
            <person name="Ohkuma M."/>
            <person name="Sakamoto M."/>
            <person name="Ohno K."/>
        </authorList>
    </citation>
    <scope>NUCLEOTIDE SEQUENCE [LARGE SCALE GENOMIC DNA]</scope>
    <source>
        <strain evidence="1 2">13CB8C</strain>
    </source>
</reference>
<dbReference type="EMBL" id="BAAFSG010000001">
    <property type="protein sequence ID" value="GAB1254367.1"/>
    <property type="molecule type" value="Genomic_DNA"/>
</dbReference>
<organism evidence="1 2">
    <name type="scientific">Desulfovibrio falkowii</name>
    <dbReference type="NCBI Taxonomy" id="3136602"/>
    <lineage>
        <taxon>Bacteria</taxon>
        <taxon>Pseudomonadati</taxon>
        <taxon>Thermodesulfobacteriota</taxon>
        <taxon>Desulfovibrionia</taxon>
        <taxon>Desulfovibrionales</taxon>
        <taxon>Desulfovibrionaceae</taxon>
        <taxon>Desulfovibrio</taxon>
    </lineage>
</organism>
<evidence type="ECO:0000313" key="1">
    <source>
        <dbReference type="EMBL" id="GAB1254367.1"/>
    </source>
</evidence>
<dbReference type="Proteomes" id="UP001628192">
    <property type="component" value="Unassembled WGS sequence"/>
</dbReference>
<protein>
    <submittedName>
        <fullName evidence="1">Uncharacterized protein</fullName>
    </submittedName>
</protein>
<gene>
    <name evidence="1" type="ORF">Defa_18540</name>
</gene>
<keyword evidence="2" id="KW-1185">Reference proteome</keyword>
<name>A0ABQ0E9L9_9BACT</name>
<comment type="caution">
    <text evidence="1">The sequence shown here is derived from an EMBL/GenBank/DDBJ whole genome shotgun (WGS) entry which is preliminary data.</text>
</comment>
<sequence>MKALQRILHFDSGGLQGMALSMPGIGLIVFVSEGNEAVHILRLRRINAKSLTWQ</sequence>